<dbReference type="RefSeq" id="WP_220165200.1">
    <property type="nucleotide sequence ID" value="NZ_CP080507.1"/>
</dbReference>
<sequence length="53" mass="5766">MHTLGWIVAAVVGLIASVAVLVWCLDAAGLGPEDREAEAARTFDRERDLRCLK</sequence>
<protein>
    <submittedName>
        <fullName evidence="2">Uncharacterized protein</fullName>
    </submittedName>
</protein>
<keyword evidence="1" id="KW-1133">Transmembrane helix</keyword>
<gene>
    <name evidence="2" type="ORF">K0B96_06550</name>
</gene>
<dbReference type="AlphaFoldDB" id="A0A8F9TYM8"/>
<dbReference type="EMBL" id="CP080507">
    <property type="protein sequence ID" value="QYM80269.1"/>
    <property type="molecule type" value="Genomic_DNA"/>
</dbReference>
<keyword evidence="3" id="KW-1185">Reference proteome</keyword>
<dbReference type="Proteomes" id="UP000825051">
    <property type="component" value="Chromosome"/>
</dbReference>
<evidence type="ECO:0000313" key="3">
    <source>
        <dbReference type="Proteomes" id="UP000825051"/>
    </source>
</evidence>
<evidence type="ECO:0000313" key="2">
    <source>
        <dbReference type="EMBL" id="QYM80269.1"/>
    </source>
</evidence>
<feature type="transmembrane region" description="Helical" evidence="1">
    <location>
        <begin position="6"/>
        <end position="25"/>
    </location>
</feature>
<organism evidence="2 3">
    <name type="scientific">Horticoccus luteus</name>
    <dbReference type="NCBI Taxonomy" id="2862869"/>
    <lineage>
        <taxon>Bacteria</taxon>
        <taxon>Pseudomonadati</taxon>
        <taxon>Verrucomicrobiota</taxon>
        <taxon>Opitutia</taxon>
        <taxon>Opitutales</taxon>
        <taxon>Opitutaceae</taxon>
        <taxon>Horticoccus</taxon>
    </lineage>
</organism>
<reference evidence="2" key="1">
    <citation type="submission" date="2021-08" db="EMBL/GenBank/DDBJ databases">
        <title>Genome of a novel bacterium of the phylum Verrucomicrobia, Oleiharenicola sp. KSB-15.</title>
        <authorList>
            <person name="Chung J.-H."/>
            <person name="Ahn J.-H."/>
            <person name="Yoon Y."/>
            <person name="Kim D.-Y."/>
            <person name="An S.-H."/>
            <person name="Park I."/>
            <person name="Yeon J."/>
        </authorList>
    </citation>
    <scope>NUCLEOTIDE SEQUENCE</scope>
    <source>
        <strain evidence="2">KSB-15</strain>
    </source>
</reference>
<proteinExistence type="predicted"/>
<evidence type="ECO:0000256" key="1">
    <source>
        <dbReference type="SAM" id="Phobius"/>
    </source>
</evidence>
<keyword evidence="1" id="KW-0812">Transmembrane</keyword>
<keyword evidence="1" id="KW-0472">Membrane</keyword>
<name>A0A8F9TYM8_9BACT</name>
<accession>A0A8F9TYM8</accession>
<dbReference type="KEGG" id="ole:K0B96_06550"/>